<evidence type="ECO:0000313" key="3">
    <source>
        <dbReference type="Proteomes" id="UP001057375"/>
    </source>
</evidence>
<gene>
    <name evidence="1" type="ORF">ADUPG1_014634</name>
    <name evidence="2" type="ORF">ADUPG1_014635</name>
</gene>
<keyword evidence="3" id="KW-1185">Reference proteome</keyword>
<name>A0ABQ5JTF0_9EUKA</name>
<organism evidence="2 3">
    <name type="scientific">Aduncisulcus paluster</name>
    <dbReference type="NCBI Taxonomy" id="2918883"/>
    <lineage>
        <taxon>Eukaryota</taxon>
        <taxon>Metamonada</taxon>
        <taxon>Carpediemonas-like organisms</taxon>
        <taxon>Aduncisulcus</taxon>
    </lineage>
</organism>
<evidence type="ECO:0000313" key="2">
    <source>
        <dbReference type="EMBL" id="GKT16434.1"/>
    </source>
</evidence>
<dbReference type="EMBL" id="BQXS01017761">
    <property type="protein sequence ID" value="GKT16424.1"/>
    <property type="molecule type" value="Genomic_DNA"/>
</dbReference>
<sequence>MSSYDHMISSSSLHRETIVLSTDIIVGFTGESEGSHEQSK</sequence>
<accession>A0ABQ5JTF0</accession>
<evidence type="ECO:0000313" key="1">
    <source>
        <dbReference type="EMBL" id="GKT16424.1"/>
    </source>
</evidence>
<proteinExistence type="predicted"/>
<dbReference type="EMBL" id="BQXS01017762">
    <property type="protein sequence ID" value="GKT16434.1"/>
    <property type="molecule type" value="Genomic_DNA"/>
</dbReference>
<reference evidence="2" key="1">
    <citation type="submission" date="2022-03" db="EMBL/GenBank/DDBJ databases">
        <title>Draft genome sequence of Aduncisulcus paluster, a free-living microaerophilic Fornicata.</title>
        <authorList>
            <person name="Yuyama I."/>
            <person name="Kume K."/>
            <person name="Tamura T."/>
            <person name="Inagaki Y."/>
            <person name="Hashimoto T."/>
        </authorList>
    </citation>
    <scope>NUCLEOTIDE SEQUENCE</scope>
    <source>
        <strain evidence="2">NY0171</strain>
    </source>
</reference>
<protein>
    <submittedName>
        <fullName evidence="2">Uncharacterized protein</fullName>
    </submittedName>
</protein>
<feature type="non-terminal residue" evidence="2">
    <location>
        <position position="40"/>
    </location>
</feature>
<dbReference type="Proteomes" id="UP001057375">
    <property type="component" value="Unassembled WGS sequence"/>
</dbReference>
<comment type="caution">
    <text evidence="2">The sequence shown here is derived from an EMBL/GenBank/DDBJ whole genome shotgun (WGS) entry which is preliminary data.</text>
</comment>